<sequence length="155" mass="17620">MDNEKSKNLQKSTNVFSNKSSDQASDNSDKNNTTNTKQESRKPLDFHSYKVLSFSQLCGILTQNHQTQELDKLKKLYKSTSTIFLLGHLENESDAFSTDDESNCEEVENNEGVMSLWLSTTNKDNSEDNLIDLELANINELLENQKHPVKDCKAK</sequence>
<dbReference type="OrthoDB" id="2436500at2759"/>
<keyword evidence="3" id="KW-1185">Reference proteome</keyword>
<evidence type="ECO:0000256" key="1">
    <source>
        <dbReference type="SAM" id="MobiDB-lite"/>
    </source>
</evidence>
<dbReference type="AlphaFoldDB" id="A0A9N9HNM3"/>
<feature type="region of interest" description="Disordered" evidence="1">
    <location>
        <begin position="1"/>
        <end position="42"/>
    </location>
</feature>
<accession>A0A9N9HNM3</accession>
<evidence type="ECO:0000313" key="3">
    <source>
        <dbReference type="Proteomes" id="UP000789405"/>
    </source>
</evidence>
<dbReference type="Proteomes" id="UP000789405">
    <property type="component" value="Unassembled WGS sequence"/>
</dbReference>
<feature type="compositionally biased region" description="Polar residues" evidence="1">
    <location>
        <begin position="9"/>
        <end position="24"/>
    </location>
</feature>
<name>A0A9N9HNM3_9GLOM</name>
<reference evidence="2" key="1">
    <citation type="submission" date="2021-06" db="EMBL/GenBank/DDBJ databases">
        <authorList>
            <person name="Kallberg Y."/>
            <person name="Tangrot J."/>
            <person name="Rosling A."/>
        </authorList>
    </citation>
    <scope>NUCLEOTIDE SEQUENCE</scope>
    <source>
        <strain evidence="2">MA453B</strain>
    </source>
</reference>
<evidence type="ECO:0000313" key="2">
    <source>
        <dbReference type="EMBL" id="CAG8698227.1"/>
    </source>
</evidence>
<dbReference type="EMBL" id="CAJVPY010008601">
    <property type="protein sequence ID" value="CAG8698227.1"/>
    <property type="molecule type" value="Genomic_DNA"/>
</dbReference>
<organism evidence="2 3">
    <name type="scientific">Dentiscutata erythropus</name>
    <dbReference type="NCBI Taxonomy" id="1348616"/>
    <lineage>
        <taxon>Eukaryota</taxon>
        <taxon>Fungi</taxon>
        <taxon>Fungi incertae sedis</taxon>
        <taxon>Mucoromycota</taxon>
        <taxon>Glomeromycotina</taxon>
        <taxon>Glomeromycetes</taxon>
        <taxon>Diversisporales</taxon>
        <taxon>Gigasporaceae</taxon>
        <taxon>Dentiscutata</taxon>
    </lineage>
</organism>
<proteinExistence type="predicted"/>
<gene>
    <name evidence="2" type="ORF">DERYTH_LOCUS12815</name>
</gene>
<comment type="caution">
    <text evidence="2">The sequence shown here is derived from an EMBL/GenBank/DDBJ whole genome shotgun (WGS) entry which is preliminary data.</text>
</comment>
<protein>
    <submittedName>
        <fullName evidence="2">7290_t:CDS:1</fullName>
    </submittedName>
</protein>